<dbReference type="PANTHER" id="PTHR44196">
    <property type="entry name" value="DEHYDROGENASE/REDUCTASE SDR FAMILY MEMBER 7B"/>
    <property type="match status" value="1"/>
</dbReference>
<name>A0AAJ2KUK9_ALKPS</name>
<dbReference type="EMBL" id="JAWJAY010000001">
    <property type="protein sequence ID" value="MDV2884138.1"/>
    <property type="molecule type" value="Genomic_DNA"/>
</dbReference>
<dbReference type="InterPro" id="IPR002347">
    <property type="entry name" value="SDR_fam"/>
</dbReference>
<dbReference type="SUPFAM" id="SSF51735">
    <property type="entry name" value="NAD(P)-binding Rossmann-fold domains"/>
    <property type="match status" value="1"/>
</dbReference>
<dbReference type="FunFam" id="3.40.50.720:FF:000047">
    <property type="entry name" value="NADP-dependent L-serine/L-allo-threonine dehydrogenase"/>
    <property type="match status" value="1"/>
</dbReference>
<evidence type="ECO:0000313" key="4">
    <source>
        <dbReference type="EMBL" id="MDV2884138.1"/>
    </source>
</evidence>
<evidence type="ECO:0000256" key="2">
    <source>
        <dbReference type="ARBA" id="ARBA00023002"/>
    </source>
</evidence>
<comment type="caution">
    <text evidence="4">The sequence shown here is derived from an EMBL/GenBank/DDBJ whole genome shotgun (WGS) entry which is preliminary data.</text>
</comment>
<dbReference type="InterPro" id="IPR020904">
    <property type="entry name" value="Sc_DH/Rdtase_CS"/>
</dbReference>
<dbReference type="InterPro" id="IPR036291">
    <property type="entry name" value="NAD(P)-bd_dom_sf"/>
</dbReference>
<dbReference type="GO" id="GO:0016020">
    <property type="term" value="C:membrane"/>
    <property type="evidence" value="ECO:0007669"/>
    <property type="project" value="TreeGrafter"/>
</dbReference>
<sequence>MSEFTRLENKVLWITGASSGLGRQLAIDAAAAGAVLVLLARNEAKLKEVQQVIQETSGRAHIYTLDISKTEDIEASVKNIFEKVQRVDILINNAGFGVFDYADRMNSADTKEMFDVNVLGLIEMTRAVLPLMKEANQGHIINVASQAAKLATPKSSVYAATKHAVLGYTNALRLELEDTSLHVTAVNPGPIRTPFFDRADEDGSYVANIEKFMLTPEYVSKEILKMIEKPKREINLPKWMGFGSKLYQLMPGVVEKLAGSKLRQK</sequence>
<evidence type="ECO:0000313" key="5">
    <source>
        <dbReference type="Proteomes" id="UP001285636"/>
    </source>
</evidence>
<dbReference type="RefSeq" id="WP_323465833.1">
    <property type="nucleotide sequence ID" value="NZ_CP144224.1"/>
</dbReference>
<dbReference type="PRINTS" id="PR00080">
    <property type="entry name" value="SDRFAMILY"/>
</dbReference>
<protein>
    <submittedName>
        <fullName evidence="4">SDR family oxidoreductase</fullName>
        <ecNumber evidence="4">1.-.-.-</ecNumber>
    </submittedName>
</protein>
<proteinExistence type="inferred from homology"/>
<dbReference type="PROSITE" id="PS00061">
    <property type="entry name" value="ADH_SHORT"/>
    <property type="match status" value="1"/>
</dbReference>
<evidence type="ECO:0000256" key="1">
    <source>
        <dbReference type="ARBA" id="ARBA00006484"/>
    </source>
</evidence>
<dbReference type="AlphaFoldDB" id="A0AAJ2KUK9"/>
<organism evidence="4 5">
    <name type="scientific">Alkalihalophilus pseudofirmus</name>
    <name type="common">Bacillus pseudofirmus</name>
    <dbReference type="NCBI Taxonomy" id="79885"/>
    <lineage>
        <taxon>Bacteria</taxon>
        <taxon>Bacillati</taxon>
        <taxon>Bacillota</taxon>
        <taxon>Bacilli</taxon>
        <taxon>Bacillales</taxon>
        <taxon>Bacillaceae</taxon>
        <taxon>Alkalihalophilus</taxon>
    </lineage>
</organism>
<reference evidence="4" key="1">
    <citation type="submission" date="2023-10" db="EMBL/GenBank/DDBJ databases">
        <title>Screening of Alkalihalophilus pseudofirmusBZ-TG-HK211 and Its Alleviation of Salt Stress on Rapeseed Growth.</title>
        <authorList>
            <person name="Zhao B."/>
            <person name="Guo T."/>
        </authorList>
    </citation>
    <scope>NUCLEOTIDE SEQUENCE</scope>
    <source>
        <strain evidence="4">BZ-TG-HK211</strain>
    </source>
</reference>
<dbReference type="PRINTS" id="PR00081">
    <property type="entry name" value="GDHRDH"/>
</dbReference>
<gene>
    <name evidence="4" type="ORF">RYX45_03040</name>
</gene>
<accession>A0AAJ2KUK9</accession>
<keyword evidence="2 4" id="KW-0560">Oxidoreductase</keyword>
<comment type="similarity">
    <text evidence="1 3">Belongs to the short-chain dehydrogenases/reductases (SDR) family.</text>
</comment>
<dbReference type="EC" id="1.-.-.-" evidence="4"/>
<dbReference type="GO" id="GO:0016616">
    <property type="term" value="F:oxidoreductase activity, acting on the CH-OH group of donors, NAD or NADP as acceptor"/>
    <property type="evidence" value="ECO:0007669"/>
    <property type="project" value="UniProtKB-ARBA"/>
</dbReference>
<dbReference type="Proteomes" id="UP001285636">
    <property type="component" value="Unassembled WGS sequence"/>
</dbReference>
<evidence type="ECO:0000256" key="3">
    <source>
        <dbReference type="RuleBase" id="RU000363"/>
    </source>
</evidence>
<dbReference type="Gene3D" id="3.40.50.720">
    <property type="entry name" value="NAD(P)-binding Rossmann-like Domain"/>
    <property type="match status" value="1"/>
</dbReference>
<dbReference type="Pfam" id="PF00106">
    <property type="entry name" value="adh_short"/>
    <property type="match status" value="1"/>
</dbReference>
<dbReference type="PANTHER" id="PTHR44196:SF1">
    <property type="entry name" value="DEHYDROGENASE_REDUCTASE SDR FAMILY MEMBER 7B"/>
    <property type="match status" value="1"/>
</dbReference>
<dbReference type="PIRSF" id="PIRSF000126">
    <property type="entry name" value="11-beta-HSD1"/>
    <property type="match status" value="1"/>
</dbReference>